<dbReference type="AlphaFoldDB" id="A0A0A9H0M9"/>
<feature type="transmembrane region" description="Helical" evidence="1">
    <location>
        <begin position="65"/>
        <end position="85"/>
    </location>
</feature>
<dbReference type="EMBL" id="GBRH01168552">
    <property type="protein sequence ID" value="JAE29344.1"/>
    <property type="molecule type" value="Transcribed_RNA"/>
</dbReference>
<evidence type="ECO:0000256" key="1">
    <source>
        <dbReference type="SAM" id="Phobius"/>
    </source>
</evidence>
<keyword evidence="2" id="KW-0547">Nucleotide-binding</keyword>
<keyword evidence="2" id="KW-0378">Hydrolase</keyword>
<reference evidence="2" key="2">
    <citation type="journal article" date="2015" name="Data Brief">
        <title>Shoot transcriptome of the giant reed, Arundo donax.</title>
        <authorList>
            <person name="Barrero R.A."/>
            <person name="Guerrero F.D."/>
            <person name="Moolhuijzen P."/>
            <person name="Goolsby J.A."/>
            <person name="Tidwell J."/>
            <person name="Bellgard S.E."/>
            <person name="Bellgard M.I."/>
        </authorList>
    </citation>
    <scope>NUCLEOTIDE SEQUENCE</scope>
    <source>
        <tissue evidence="2">Shoot tissue taken approximately 20 cm above the soil surface</tissue>
    </source>
</reference>
<protein>
    <submittedName>
        <fullName evidence="2">ATP-dependent RNA helicase DDX23</fullName>
    </submittedName>
</protein>
<keyword evidence="2" id="KW-0347">Helicase</keyword>
<keyword evidence="1" id="KW-0472">Membrane</keyword>
<accession>A0A0A9H0M9</accession>
<keyword evidence="2" id="KW-0067">ATP-binding</keyword>
<proteinExistence type="predicted"/>
<reference evidence="2" key="1">
    <citation type="submission" date="2014-09" db="EMBL/GenBank/DDBJ databases">
        <authorList>
            <person name="Magalhaes I.L.F."/>
            <person name="Oliveira U."/>
            <person name="Santos F.R."/>
            <person name="Vidigal T.H.D.A."/>
            <person name="Brescovit A.D."/>
            <person name="Santos A.J."/>
        </authorList>
    </citation>
    <scope>NUCLEOTIDE SEQUENCE</scope>
    <source>
        <tissue evidence="2">Shoot tissue taken approximately 20 cm above the soil surface</tissue>
    </source>
</reference>
<organism evidence="2">
    <name type="scientific">Arundo donax</name>
    <name type="common">Giant reed</name>
    <name type="synonym">Donax arundinaceus</name>
    <dbReference type="NCBI Taxonomy" id="35708"/>
    <lineage>
        <taxon>Eukaryota</taxon>
        <taxon>Viridiplantae</taxon>
        <taxon>Streptophyta</taxon>
        <taxon>Embryophyta</taxon>
        <taxon>Tracheophyta</taxon>
        <taxon>Spermatophyta</taxon>
        <taxon>Magnoliopsida</taxon>
        <taxon>Liliopsida</taxon>
        <taxon>Poales</taxon>
        <taxon>Poaceae</taxon>
        <taxon>PACMAD clade</taxon>
        <taxon>Arundinoideae</taxon>
        <taxon>Arundineae</taxon>
        <taxon>Arundo</taxon>
    </lineage>
</organism>
<name>A0A0A9H0M9_ARUDO</name>
<dbReference type="GO" id="GO:0004386">
    <property type="term" value="F:helicase activity"/>
    <property type="evidence" value="ECO:0007669"/>
    <property type="project" value="UniProtKB-KW"/>
</dbReference>
<sequence>MRHQNLSQAQFLIDLQDEMTPSLQLIEAIYCKRCSKSFLLLWRQLLLEREGSRLVLMRYKHFDNLNILIFCSKTSFIFVVSLVYFDDDLALDMCIVS</sequence>
<keyword evidence="1" id="KW-0812">Transmembrane</keyword>
<keyword evidence="1" id="KW-1133">Transmembrane helix</keyword>
<evidence type="ECO:0000313" key="2">
    <source>
        <dbReference type="EMBL" id="JAE29344.1"/>
    </source>
</evidence>